<dbReference type="EMBL" id="CAJNOC010006206">
    <property type="protein sequence ID" value="CAF1072496.1"/>
    <property type="molecule type" value="Genomic_DNA"/>
</dbReference>
<protein>
    <recommendedName>
        <fullName evidence="2">K Homology domain-containing protein</fullName>
    </recommendedName>
</protein>
<dbReference type="GO" id="GO:0034475">
    <property type="term" value="P:U4 snRNA 3'-end processing"/>
    <property type="evidence" value="ECO:0007669"/>
    <property type="project" value="TreeGrafter"/>
</dbReference>
<keyword evidence="4" id="KW-1185">Reference proteome</keyword>
<evidence type="ECO:0000259" key="2">
    <source>
        <dbReference type="Pfam" id="PF15985"/>
    </source>
</evidence>
<dbReference type="InterPro" id="IPR026699">
    <property type="entry name" value="Exosome_RNA_bind1/RRP40/RRP4"/>
</dbReference>
<evidence type="ECO:0000313" key="3">
    <source>
        <dbReference type="EMBL" id="CAF1072496.1"/>
    </source>
</evidence>
<name>A0A814M131_9BILA</name>
<sequence length="158" mass="17889">MDNIASNICAQGDLITTDPAFMEKENEVQNVLYLHTRNLNYGKLGQGCLIQVSSPLIKRQKVHFVNLPCGVSIILGRNGFIWVTSTNIQESSRKNGGFTPLLKAIPLNERDNITRICKCIKALAKHHVLLYDTSICTAFDISKQYQIIFYIKRNKNTF</sequence>
<evidence type="ECO:0000313" key="4">
    <source>
        <dbReference type="Proteomes" id="UP000663879"/>
    </source>
</evidence>
<organism evidence="3 4">
    <name type="scientific">Brachionus calyciflorus</name>
    <dbReference type="NCBI Taxonomy" id="104777"/>
    <lineage>
        <taxon>Eukaryota</taxon>
        <taxon>Metazoa</taxon>
        <taxon>Spiralia</taxon>
        <taxon>Gnathifera</taxon>
        <taxon>Rotifera</taxon>
        <taxon>Eurotatoria</taxon>
        <taxon>Monogononta</taxon>
        <taxon>Pseudotrocha</taxon>
        <taxon>Ploima</taxon>
        <taxon>Brachionidae</taxon>
        <taxon>Brachionus</taxon>
    </lineage>
</organism>
<dbReference type="Proteomes" id="UP000663879">
    <property type="component" value="Unassembled WGS sequence"/>
</dbReference>
<dbReference type="GO" id="GO:0000467">
    <property type="term" value="P:exonucleolytic trimming to generate mature 3'-end of 5.8S rRNA from tricistronic rRNA transcript (SSU-rRNA, 5.8S rRNA, LSU-rRNA)"/>
    <property type="evidence" value="ECO:0007669"/>
    <property type="project" value="TreeGrafter"/>
</dbReference>
<dbReference type="GO" id="GO:0071034">
    <property type="term" value="P:CUT catabolic process"/>
    <property type="evidence" value="ECO:0007669"/>
    <property type="project" value="TreeGrafter"/>
</dbReference>
<dbReference type="InterPro" id="IPR004088">
    <property type="entry name" value="KH_dom_type_1"/>
</dbReference>
<dbReference type="GO" id="GO:0071051">
    <property type="term" value="P:poly(A)-dependent snoRNA 3'-end processing"/>
    <property type="evidence" value="ECO:0007669"/>
    <property type="project" value="TreeGrafter"/>
</dbReference>
<dbReference type="GO" id="GO:0000177">
    <property type="term" value="C:cytoplasmic exosome (RNase complex)"/>
    <property type="evidence" value="ECO:0007669"/>
    <property type="project" value="TreeGrafter"/>
</dbReference>
<dbReference type="GO" id="GO:0000176">
    <property type="term" value="C:nuclear exosome (RNase complex)"/>
    <property type="evidence" value="ECO:0007669"/>
    <property type="project" value="TreeGrafter"/>
</dbReference>
<comment type="caution">
    <text evidence="3">The sequence shown here is derived from an EMBL/GenBank/DDBJ whole genome shotgun (WGS) entry which is preliminary data.</text>
</comment>
<gene>
    <name evidence="3" type="ORF">OXX778_LOCUS19797</name>
</gene>
<dbReference type="SUPFAM" id="SSF54791">
    <property type="entry name" value="Eukaryotic type KH-domain (KH-domain type I)"/>
    <property type="match status" value="1"/>
</dbReference>
<evidence type="ECO:0000256" key="1">
    <source>
        <dbReference type="ARBA" id="ARBA00004123"/>
    </source>
</evidence>
<accession>A0A814M131</accession>
<dbReference type="AlphaFoldDB" id="A0A814M131"/>
<comment type="subcellular location">
    <subcellularLocation>
        <location evidence="1">Nucleus</location>
    </subcellularLocation>
</comment>
<dbReference type="InterPro" id="IPR036612">
    <property type="entry name" value="KH_dom_type_1_sf"/>
</dbReference>
<feature type="domain" description="K Homology" evidence="2">
    <location>
        <begin position="47"/>
        <end position="88"/>
    </location>
</feature>
<dbReference type="PANTHER" id="PTHR21321">
    <property type="entry name" value="PNAS-3 RELATED"/>
    <property type="match status" value="1"/>
</dbReference>
<dbReference type="Pfam" id="PF15985">
    <property type="entry name" value="KH_6"/>
    <property type="match status" value="1"/>
</dbReference>
<dbReference type="OrthoDB" id="1650at2759"/>
<dbReference type="GO" id="GO:0071035">
    <property type="term" value="P:nuclear polyadenylation-dependent rRNA catabolic process"/>
    <property type="evidence" value="ECO:0007669"/>
    <property type="project" value="TreeGrafter"/>
</dbReference>
<proteinExistence type="predicted"/>
<dbReference type="GO" id="GO:0071038">
    <property type="term" value="P:TRAMP-dependent tRNA surveillance pathway"/>
    <property type="evidence" value="ECO:0007669"/>
    <property type="project" value="TreeGrafter"/>
</dbReference>
<reference evidence="3" key="1">
    <citation type="submission" date="2021-02" db="EMBL/GenBank/DDBJ databases">
        <authorList>
            <person name="Nowell W R."/>
        </authorList>
    </citation>
    <scope>NUCLEOTIDE SEQUENCE</scope>
    <source>
        <strain evidence="3">Ploen Becks lab</strain>
    </source>
</reference>
<dbReference type="PANTHER" id="PTHR21321:SF4">
    <property type="entry name" value="EXOSOME COMPLEX COMPONENT RRP4"/>
    <property type="match status" value="1"/>
</dbReference>
<dbReference type="CDD" id="cd22525">
    <property type="entry name" value="KH-I_Rrp4_eukar"/>
    <property type="match status" value="1"/>
</dbReference>
<dbReference type="GO" id="GO:0003723">
    <property type="term" value="F:RNA binding"/>
    <property type="evidence" value="ECO:0007669"/>
    <property type="project" value="InterPro"/>
</dbReference>